<dbReference type="CDD" id="cd01647">
    <property type="entry name" value="RT_LTR"/>
    <property type="match status" value="1"/>
</dbReference>
<dbReference type="Pfam" id="PF03732">
    <property type="entry name" value="Retrotrans_gag"/>
    <property type="match status" value="1"/>
</dbReference>
<keyword evidence="4" id="KW-0540">Nuclease</keyword>
<dbReference type="SUPFAM" id="SSF56672">
    <property type="entry name" value="DNA/RNA polymerases"/>
    <property type="match status" value="1"/>
</dbReference>
<evidence type="ECO:0000256" key="6">
    <source>
        <dbReference type="ARBA" id="ARBA00022801"/>
    </source>
</evidence>
<dbReference type="Pfam" id="PF13975">
    <property type="entry name" value="gag-asp_proteas"/>
    <property type="match status" value="1"/>
</dbReference>
<dbReference type="HOGENOM" id="CLU_000384_38_3_1"/>
<dbReference type="SUPFAM" id="SSF57756">
    <property type="entry name" value="Retrovirus zinc finger-like domains"/>
    <property type="match status" value="1"/>
</dbReference>
<evidence type="ECO:0000256" key="7">
    <source>
        <dbReference type="ARBA" id="ARBA00022918"/>
    </source>
</evidence>
<comment type="caution">
    <text evidence="13">The sequence shown here is derived from an EMBL/GenBank/DDBJ whole genome shotgun (WGS) entry which is preliminary data.</text>
</comment>
<dbReference type="STRING" id="1432141.A0A015LAK4"/>
<evidence type="ECO:0000259" key="12">
    <source>
        <dbReference type="PROSITE" id="PS50994"/>
    </source>
</evidence>
<dbReference type="OrthoDB" id="2447685at2759"/>
<dbReference type="EC" id="2.7.7.49" evidence="1"/>
<dbReference type="InterPro" id="IPR001878">
    <property type="entry name" value="Znf_CCHC"/>
</dbReference>
<dbReference type="InterPro" id="IPR050951">
    <property type="entry name" value="Retrovirus_Pol_polyprotein"/>
</dbReference>
<keyword evidence="8" id="KW-0479">Metal-binding</keyword>
<dbReference type="InterPro" id="IPR036397">
    <property type="entry name" value="RNaseH_sf"/>
</dbReference>
<dbReference type="InterPro" id="IPR000477">
    <property type="entry name" value="RT_dom"/>
</dbReference>
<keyword evidence="14" id="KW-1185">Reference proteome</keyword>
<keyword evidence="8" id="KW-0863">Zinc-finger</keyword>
<dbReference type="PANTHER" id="PTHR37984:SF5">
    <property type="entry name" value="PROTEIN NYNRIN-LIKE"/>
    <property type="match status" value="1"/>
</dbReference>
<keyword evidence="6" id="KW-0378">Hydrolase</keyword>
<evidence type="ECO:0000256" key="5">
    <source>
        <dbReference type="ARBA" id="ARBA00022759"/>
    </source>
</evidence>
<keyword evidence="8" id="KW-0862">Zinc</keyword>
<keyword evidence="3" id="KW-0548">Nucleotidyltransferase</keyword>
<dbReference type="InterPro" id="IPR021109">
    <property type="entry name" value="Peptidase_aspartic_dom_sf"/>
</dbReference>
<dbReference type="GO" id="GO:0003676">
    <property type="term" value="F:nucleic acid binding"/>
    <property type="evidence" value="ECO:0007669"/>
    <property type="project" value="InterPro"/>
</dbReference>
<dbReference type="Pfam" id="PF17921">
    <property type="entry name" value="Integrase_H2C2"/>
    <property type="match status" value="1"/>
</dbReference>
<dbReference type="OMA" id="DFREMES"/>
<dbReference type="InterPro" id="IPR001584">
    <property type="entry name" value="Integrase_cat-core"/>
</dbReference>
<feature type="domain" description="Reverse transcriptase" evidence="11">
    <location>
        <begin position="822"/>
        <end position="1001"/>
    </location>
</feature>
<dbReference type="Proteomes" id="UP000022910">
    <property type="component" value="Unassembled WGS sequence"/>
</dbReference>
<evidence type="ECO:0000256" key="3">
    <source>
        <dbReference type="ARBA" id="ARBA00022695"/>
    </source>
</evidence>
<name>A0A015LAK4_RHIIW</name>
<dbReference type="Pfam" id="PF17917">
    <property type="entry name" value="RT_RNaseH"/>
    <property type="match status" value="1"/>
</dbReference>
<dbReference type="GO" id="GO:0008270">
    <property type="term" value="F:zinc ion binding"/>
    <property type="evidence" value="ECO:0007669"/>
    <property type="project" value="UniProtKB-KW"/>
</dbReference>
<dbReference type="Gene3D" id="3.30.70.270">
    <property type="match status" value="2"/>
</dbReference>
<dbReference type="Pfam" id="PF00098">
    <property type="entry name" value="zf-CCHC"/>
    <property type="match status" value="1"/>
</dbReference>
<dbReference type="InterPro" id="IPR043128">
    <property type="entry name" value="Rev_trsase/Diguanyl_cyclase"/>
</dbReference>
<dbReference type="CDD" id="cd09274">
    <property type="entry name" value="RNase_HI_RT_Ty3"/>
    <property type="match status" value="1"/>
</dbReference>
<dbReference type="SMART" id="SM00343">
    <property type="entry name" value="ZnF_C2HC"/>
    <property type="match status" value="1"/>
</dbReference>
<feature type="domain" description="CCHC-type" evidence="10">
    <location>
        <begin position="294"/>
        <end position="308"/>
    </location>
</feature>
<dbReference type="FunFam" id="3.30.70.270:FF:000063">
    <property type="entry name" value="Zinc knuckle domaincontaining protein"/>
    <property type="match status" value="1"/>
</dbReference>
<dbReference type="GO" id="GO:0003964">
    <property type="term" value="F:RNA-directed DNA polymerase activity"/>
    <property type="evidence" value="ECO:0007669"/>
    <property type="project" value="UniProtKB-KW"/>
</dbReference>
<dbReference type="Gene3D" id="3.30.420.10">
    <property type="entry name" value="Ribonuclease H-like superfamily/Ribonuclease H"/>
    <property type="match status" value="1"/>
</dbReference>
<proteinExistence type="predicted"/>
<sequence length="1483" mass="171022">MSTASGKTTNPGDAMVQLNAKIAELERQNRALLSRQTTLHETLEQQATQIAAIPASASGTAVASNRPKFPKPEPYDGYKGDVRNFLTQAQAYLRVNENTLTSAEDQILCIGNLLTGKAMEWWEPSLRAYLKHGNEAGAEVVHVFSDYETFEDRLLSAFGNPDEHKEATRQLTRLRQTGSAAHYAREFKRIAAKLNWSQEPLIEMFYQGLREEVKDDIYRIDRPELLDDFIEIVIKADNRLYERRQERTGGRKFNTYAKFNKPNTSKPRRTSTAYGHHPGPMELDAANREKGKTCYNCGKTGHFANKCRAPKKQWKPVGEGRKIHAANREHLPTRNLSMANSEEYFSEPERNYHSVDDTSSDEDWNFGTQPVPEEEDWEHSTQPPRYTTLDVSGAYDCVPITQEPSTPVSGLTTGNGDPEAVGVTISGKDITDPGVLMELIYRPYALSSAYTRRHPIVNTNDRQHAMISWAACPHHGCQRHLWKKLEYRWFPEPKLERHYAPYLETDLRHWRVWRRTSTELRLRKDDDATHYVEDENAYTIRAMTSRYEDGGNCLRTVGRPPPTTTKEGTRTEEGIGKRQPSLKFRPILRRGSDRSLCVVDINNTTHLTITMTVMGRRIQAMIDSGAQGNFISPNLVNKLRLPWKEKDEPYRLTTVEGHAVEYGQGVVDTEVVQLPIDIQGTKHHVTLDITVISKYDVILGIPWLRASNPRVNWRTGQLHWDLPGCDYDRKSGRRAAPSSNYERPLGIYVITREPKASTMEIPEEYSKYSKLFSDELETGLPEHSRWDHEIKLQPGTEPTFNKIYPQNPVQDKALQEYLDDMLRKGYIRPSESPAGHPILWVPKKNGKLRPCIDYRPLNKITIKNRYPLPLMTEIRDKVGKARWFTTLDLKGAYNLIRMKEGHEWMTAFRTTRGHFEYLVMPFGLTNAPATFQTMIDTVLRKQIGVFVVVYLDDILIYSNTLEEHRQHVHEVLQTLQDNKLLVEAAKCKFHQNSVQFLGFMITHGEIQMCQDKIKAIKEWPTPTNLKDVRAFTAFVNFYRKFLKGYGDVSRPLTDLTKKDVGFKWTKEERKSFETIKELVTQEPVMKTPDPERPYELETDASDYALGGQLGQRDDEGRLHPVAFFSQKLHGPELNYGIHDKELMAIIQCFKEWRHYLVGANHKIKVYTDHKNLTSFLTTKDLNKRQIRWYETLTDYDFEIIYRKGSENGRADALSRREDLKSEEQVDNAPLLRTTKDRNLVLGTREISMTWQAKPDETWMQKIASHTEKDSYLDNWETKAHLTKNGKTFLYSERQYIPSILQKELVKEIHEHPLHGHQGVGKTINRLRRSYDFPESRKTVQEVINKCDICNKAKSARHAPYGELQPIPPPERAWQTVTMDFIVKLPKSKEPMTGAAYDSILVIVDKLTKYAYYIPYMESSNTKDLAYMFFKTVIAQHGLPTKLISDRDKLFTSNFWKCLMETMKIKQSLSTAFHPQSDAPTSRT</sequence>
<dbReference type="EMBL" id="JEMT01011870">
    <property type="protein sequence ID" value="EXX76724.1"/>
    <property type="molecule type" value="Genomic_DNA"/>
</dbReference>
<feature type="compositionally biased region" description="Basic and acidic residues" evidence="9">
    <location>
        <begin position="567"/>
        <end position="576"/>
    </location>
</feature>
<dbReference type="InterPro" id="IPR041588">
    <property type="entry name" value="Integrase_H2C2"/>
</dbReference>
<accession>A0A015LAK4</accession>
<dbReference type="PROSITE" id="PS50994">
    <property type="entry name" value="INTEGRASE"/>
    <property type="match status" value="1"/>
</dbReference>
<dbReference type="SUPFAM" id="SSF50630">
    <property type="entry name" value="Acid proteases"/>
    <property type="match status" value="1"/>
</dbReference>
<feature type="compositionally biased region" description="Polar residues" evidence="9">
    <location>
        <begin position="261"/>
        <end position="273"/>
    </location>
</feature>
<dbReference type="Gene3D" id="1.10.340.70">
    <property type="match status" value="1"/>
</dbReference>
<evidence type="ECO:0000259" key="11">
    <source>
        <dbReference type="PROSITE" id="PS50878"/>
    </source>
</evidence>
<dbReference type="GO" id="GO:0005634">
    <property type="term" value="C:nucleus"/>
    <property type="evidence" value="ECO:0007669"/>
    <property type="project" value="UniProtKB-ARBA"/>
</dbReference>
<dbReference type="InterPro" id="IPR043502">
    <property type="entry name" value="DNA/RNA_pol_sf"/>
</dbReference>
<dbReference type="Pfam" id="PF00078">
    <property type="entry name" value="RVT_1"/>
    <property type="match status" value="1"/>
</dbReference>
<keyword evidence="7" id="KW-0695">RNA-directed DNA polymerase</keyword>
<keyword evidence="2" id="KW-0808">Transferase</keyword>
<feature type="region of interest" description="Disordered" evidence="9">
    <location>
        <begin position="255"/>
        <end position="284"/>
    </location>
</feature>
<gene>
    <name evidence="13" type="ORF">RirG_030470</name>
</gene>
<dbReference type="Gene3D" id="2.40.70.10">
    <property type="entry name" value="Acid Proteases"/>
    <property type="match status" value="1"/>
</dbReference>
<evidence type="ECO:0000313" key="14">
    <source>
        <dbReference type="Proteomes" id="UP000022910"/>
    </source>
</evidence>
<reference evidence="13 14" key="1">
    <citation type="submission" date="2014-02" db="EMBL/GenBank/DDBJ databases">
        <title>Single nucleus genome sequencing reveals high similarity among nuclei of an endomycorrhizal fungus.</title>
        <authorList>
            <person name="Lin K."/>
            <person name="Geurts R."/>
            <person name="Zhang Z."/>
            <person name="Limpens E."/>
            <person name="Saunders D.G."/>
            <person name="Mu D."/>
            <person name="Pang E."/>
            <person name="Cao H."/>
            <person name="Cha H."/>
            <person name="Lin T."/>
            <person name="Zhou Q."/>
            <person name="Shang Y."/>
            <person name="Li Y."/>
            <person name="Ivanov S."/>
            <person name="Sharma T."/>
            <person name="Velzen R.V."/>
            <person name="Ruijter N.D."/>
            <person name="Aanen D.K."/>
            <person name="Win J."/>
            <person name="Kamoun S."/>
            <person name="Bisseling T."/>
            <person name="Huang S."/>
        </authorList>
    </citation>
    <scope>NUCLEOTIDE SEQUENCE [LARGE SCALE GENOMIC DNA]</scope>
    <source>
        <strain evidence="14">DAOM197198w</strain>
    </source>
</reference>
<dbReference type="GO" id="GO:0016787">
    <property type="term" value="F:hydrolase activity"/>
    <property type="evidence" value="ECO:0007669"/>
    <property type="project" value="UniProtKB-KW"/>
</dbReference>
<dbReference type="CDD" id="cd00303">
    <property type="entry name" value="retropepsin_like"/>
    <property type="match status" value="1"/>
</dbReference>
<dbReference type="Gene3D" id="3.10.10.10">
    <property type="entry name" value="HIV Type 1 Reverse Transcriptase, subunit A, domain 1"/>
    <property type="match status" value="1"/>
</dbReference>
<dbReference type="InterPro" id="IPR005162">
    <property type="entry name" value="Retrotrans_gag_dom"/>
</dbReference>
<evidence type="ECO:0000256" key="2">
    <source>
        <dbReference type="ARBA" id="ARBA00022679"/>
    </source>
</evidence>
<dbReference type="InterPro" id="IPR036875">
    <property type="entry name" value="Znf_CCHC_sf"/>
</dbReference>
<feature type="region of interest" description="Disordered" evidence="9">
    <location>
        <begin position="551"/>
        <end position="580"/>
    </location>
</feature>
<keyword evidence="5" id="KW-0255">Endonuclease</keyword>
<evidence type="ECO:0000256" key="8">
    <source>
        <dbReference type="PROSITE-ProRule" id="PRU00047"/>
    </source>
</evidence>
<dbReference type="Gene3D" id="4.10.60.10">
    <property type="entry name" value="Zinc finger, CCHC-type"/>
    <property type="match status" value="1"/>
</dbReference>
<dbReference type="PROSITE" id="PS50158">
    <property type="entry name" value="ZF_CCHC"/>
    <property type="match status" value="1"/>
</dbReference>
<dbReference type="SUPFAM" id="SSF53098">
    <property type="entry name" value="Ribonuclease H-like"/>
    <property type="match status" value="1"/>
</dbReference>
<dbReference type="PROSITE" id="PS50878">
    <property type="entry name" value="RT_POL"/>
    <property type="match status" value="1"/>
</dbReference>
<protein>
    <recommendedName>
        <fullName evidence="1">RNA-directed DNA polymerase</fullName>
        <ecNumber evidence="1">2.7.7.49</ecNumber>
    </recommendedName>
</protein>
<feature type="domain" description="Integrase catalytic" evidence="12">
    <location>
        <begin position="1364"/>
        <end position="1483"/>
    </location>
</feature>
<organism evidence="13 14">
    <name type="scientific">Rhizophagus irregularis (strain DAOM 197198w)</name>
    <name type="common">Glomus intraradices</name>
    <dbReference type="NCBI Taxonomy" id="1432141"/>
    <lineage>
        <taxon>Eukaryota</taxon>
        <taxon>Fungi</taxon>
        <taxon>Fungi incertae sedis</taxon>
        <taxon>Mucoromycota</taxon>
        <taxon>Glomeromycotina</taxon>
        <taxon>Glomeromycetes</taxon>
        <taxon>Glomerales</taxon>
        <taxon>Glomeraceae</taxon>
        <taxon>Rhizophagus</taxon>
    </lineage>
</organism>
<evidence type="ECO:0000259" key="10">
    <source>
        <dbReference type="PROSITE" id="PS50158"/>
    </source>
</evidence>
<evidence type="ECO:0000256" key="9">
    <source>
        <dbReference type="SAM" id="MobiDB-lite"/>
    </source>
</evidence>
<evidence type="ECO:0000256" key="1">
    <source>
        <dbReference type="ARBA" id="ARBA00012493"/>
    </source>
</evidence>
<evidence type="ECO:0000313" key="13">
    <source>
        <dbReference type="EMBL" id="EXX76724.1"/>
    </source>
</evidence>
<dbReference type="InterPro" id="IPR012337">
    <property type="entry name" value="RNaseH-like_sf"/>
</dbReference>
<dbReference type="PANTHER" id="PTHR37984">
    <property type="entry name" value="PROTEIN CBG26694"/>
    <property type="match status" value="1"/>
</dbReference>
<dbReference type="GO" id="GO:0004519">
    <property type="term" value="F:endonuclease activity"/>
    <property type="evidence" value="ECO:0007669"/>
    <property type="project" value="UniProtKB-KW"/>
</dbReference>
<dbReference type="GO" id="GO:0015074">
    <property type="term" value="P:DNA integration"/>
    <property type="evidence" value="ECO:0007669"/>
    <property type="project" value="InterPro"/>
</dbReference>
<evidence type="ECO:0000256" key="4">
    <source>
        <dbReference type="ARBA" id="ARBA00022722"/>
    </source>
</evidence>
<dbReference type="InterPro" id="IPR041373">
    <property type="entry name" value="RT_RNaseH"/>
</dbReference>